<dbReference type="EMBL" id="JAUTWS010000005">
    <property type="protein sequence ID" value="MDO9708075.1"/>
    <property type="molecule type" value="Genomic_DNA"/>
</dbReference>
<comment type="function">
    <text evidence="11">Catalytic subunit of cellulose synthase. It polymerizes uridine 5'-diphosphate glucose to cellulose.</text>
</comment>
<dbReference type="PRINTS" id="PR01439">
    <property type="entry name" value="CELLSNTHASEA"/>
</dbReference>
<reference evidence="15 16" key="1">
    <citation type="submission" date="2023-08" db="EMBL/GenBank/DDBJ databases">
        <title>The draft genome sequence of Paracraurococcus sp. LOR1-02.</title>
        <authorList>
            <person name="Kingkaew E."/>
            <person name="Tanasupawat S."/>
        </authorList>
    </citation>
    <scope>NUCLEOTIDE SEQUENCE [LARGE SCALE GENOMIC DNA]</scope>
    <source>
        <strain evidence="15 16">LOR1-02</strain>
    </source>
</reference>
<feature type="transmembrane region" description="Helical" evidence="11">
    <location>
        <begin position="70"/>
        <end position="88"/>
    </location>
</feature>
<dbReference type="Proteomes" id="UP001243009">
    <property type="component" value="Unassembled WGS sequence"/>
</dbReference>
<protein>
    <recommendedName>
        <fullName evidence="11">Cellulose synthase catalytic subunit [UDP-forming]</fullName>
        <ecNumber evidence="11">2.4.1.12</ecNumber>
    </recommendedName>
</protein>
<dbReference type="RefSeq" id="WP_305102942.1">
    <property type="nucleotide sequence ID" value="NZ_JAUTWS010000005.1"/>
</dbReference>
<comment type="subcellular location">
    <subcellularLocation>
        <location evidence="1">Cell inner membrane</location>
        <topology evidence="1">Multi-pass membrane protein</topology>
    </subcellularLocation>
</comment>
<dbReference type="Gene3D" id="2.40.10.220">
    <property type="entry name" value="predicted glycosyltransferase like domains"/>
    <property type="match status" value="1"/>
</dbReference>
<feature type="transmembrane region" description="Helical" evidence="11">
    <location>
        <begin position="100"/>
        <end position="122"/>
    </location>
</feature>
<comment type="pathway">
    <text evidence="11">Glycan metabolism; bacterial cellulose biosynthesis.</text>
</comment>
<dbReference type="InterPro" id="IPR001173">
    <property type="entry name" value="Glyco_trans_2-like"/>
</dbReference>
<dbReference type="Pfam" id="PF03170">
    <property type="entry name" value="BcsB"/>
    <property type="match status" value="1"/>
</dbReference>
<feature type="transmembrane region" description="Helical" evidence="11">
    <location>
        <begin position="1476"/>
        <end position="1497"/>
    </location>
</feature>
<sequence>MSAARHPERLARIPFVRNRYAGAAMAALGLLIAGVVITAPLQAEEQLVFAIAGFLASLLLDRLKGHAVTLALAGVSCIVSLRYLFWRLTDTLDFTSWSQAFLGLGLLAAEIYAVIALVIAYIQTAWPLHRRPVPLPDDVSQWPHVDVFIPSYNESLDIVKPTIFAALALDWPADKLHVHVLDDGRRADFREFCAQVGCGYIIRPDNKGAKAGNINHALTKTTGEYVAIFDCDHVPTRAFLQLTLGWMLRDRGLCMVQTPHHFYSPDPFERNLASGESVPNESLLFYGLIQEGNDFWGATFFCGSCAVIRRTALEGIGGVPTSTVTEDCHASLRMQRAGWRTAYLRIPLAAGLATERLMLHIGQRLRWGRGMIQILRTECPLFIRSLSWSQRLCYFMAMYHFLFPLPRFVFLTAPLAWLLLGENVIAASPLAILAYAGPHILHSTTTGSRIQGHVRHSFWSEIYEAVLSVYLLPVTLATLLDPRKGKFNVTDKGGTLQEGYFDLRAVGPNMVLAFFLLVGVLWGVVGMATNPVGSLEFQAFALNLFWAMLCLLTVLAGLAVGRERRQVRERARIGAQVRATIRLADGRIVEAGTRDLSLGGAALDALRPDGLPDAGEVMLTLDVGAGSVTFPAEILRWTGDRAQLRFTPHDVQDEGNVVRAVFGRADAWVDWDDLRRDRPLRAFIEVMRSVTGLFRGGSQFSLRKAQRSAALPAARTPALAPDRTAPEAAPAPAAPVVPPLRASRAAAVLLALGLALPGTALAQARIGQQPLPAPQPAAPAPATAPAPVAPAPVAAPQEGAGARRVAYTLRQLGLRSPMQLRGTTDLQGVLFGVRGDEVVTQARLVLQGATSPALLPELSQIAVTLNEQFIGAIQPDRSRPSFGPIEFPVNPVFFADTNRLNMRFSGRYAVECNDPLSGLLWATVSDTSTLHLLLEKLPPVRDLARLPEPFFDARLTRDPLVLPVVVPEGAGNEVVRAAVVAASWFAVQADYRGAQFSVSGALPPRGHAVVIAAGPDAVPGLSLPRFDGPTIALVPHPSDPYAAVLVLGGRTGAEAAAAATVLAVGREALSGEAALVQAPELRPRAPYDAPRWVRTDRPVRLGDLVDPSELQAFGYAPGAISIPFRTAPDLYTWRSRPLPLTLAYRTPPAPIADAAVSRLDVSINDLYLRSLPLQGAEPSWPWSWFVQQIGRAERREGTAGIPPWSVFGQNDLQLRFDMRPIARGDCTGIPSDIRASIDPDSTLDLSRAHRFTTLPNLAFFAGSGFPFTRLADLSGTAAILPDRPSPQELSAFLTLIGRLSATVGHPATGLQVVRPQALQQVAGLDLIVVGALGRQPALGQLLHDAPVQLDGNRLTVATPDALADIRHIFGGGDRRGAAERAAAQLASPGEGLGALIGFESPLTAGRSVVALTGSTPAAVESMVLALRDPEQLPRVQGDLALLSGGRVQGYALGGRYTHGELPFWLWPQYLLGDDPVGLLVLLFLGPLLVAAPLFWVLRRRAVRRLRERTT</sequence>
<feature type="region of interest" description="Disordered" evidence="12">
    <location>
        <begin position="771"/>
        <end position="795"/>
    </location>
</feature>
<dbReference type="InterPro" id="IPR003919">
    <property type="entry name" value="Cell_synth_A"/>
</dbReference>
<keyword evidence="9 11" id="KW-0472">Membrane</keyword>
<name>A0ABT9DWA2_9PROT</name>
<comment type="caution">
    <text evidence="15">The sequence shown here is derived from an EMBL/GenBank/DDBJ whole genome shotgun (WGS) entry which is preliminary data.</text>
</comment>
<evidence type="ECO:0000256" key="1">
    <source>
        <dbReference type="ARBA" id="ARBA00004429"/>
    </source>
</evidence>
<dbReference type="PANTHER" id="PTHR43867:SF2">
    <property type="entry name" value="CELLULOSE SYNTHASE CATALYTIC SUBUNIT A [UDP-FORMING]"/>
    <property type="match status" value="1"/>
</dbReference>
<dbReference type="InterPro" id="IPR050321">
    <property type="entry name" value="Glycosyltr_2/OpgH_subfam"/>
</dbReference>
<dbReference type="Gene3D" id="2.60.120.260">
    <property type="entry name" value="Galactose-binding domain-like"/>
    <property type="match status" value="2"/>
</dbReference>
<evidence type="ECO:0000256" key="4">
    <source>
        <dbReference type="ARBA" id="ARBA00022676"/>
    </source>
</evidence>
<dbReference type="InterPro" id="IPR029044">
    <property type="entry name" value="Nucleotide-diphossugar_trans"/>
</dbReference>
<evidence type="ECO:0000256" key="10">
    <source>
        <dbReference type="ARBA" id="ARBA00048682"/>
    </source>
</evidence>
<feature type="transmembrane region" description="Helical" evidence="11">
    <location>
        <begin position="501"/>
        <end position="525"/>
    </location>
</feature>
<dbReference type="InterPro" id="IPR018513">
    <property type="entry name" value="Cell_synthase_bac"/>
</dbReference>
<evidence type="ECO:0000313" key="15">
    <source>
        <dbReference type="EMBL" id="MDO9708075.1"/>
    </source>
</evidence>
<keyword evidence="16" id="KW-1185">Reference proteome</keyword>
<keyword evidence="8 11" id="KW-1133">Transmembrane helix</keyword>
<feature type="region of interest" description="Disordered" evidence="12">
    <location>
        <begin position="712"/>
        <end position="734"/>
    </location>
</feature>
<dbReference type="Pfam" id="PF07238">
    <property type="entry name" value="PilZ"/>
    <property type="match status" value="1"/>
</dbReference>
<evidence type="ECO:0000256" key="5">
    <source>
        <dbReference type="ARBA" id="ARBA00022679"/>
    </source>
</evidence>
<evidence type="ECO:0000256" key="6">
    <source>
        <dbReference type="ARBA" id="ARBA00022692"/>
    </source>
</evidence>
<feature type="transmembrane region" description="Helical" evidence="11">
    <location>
        <begin position="537"/>
        <end position="560"/>
    </location>
</feature>
<dbReference type="PANTHER" id="PTHR43867">
    <property type="entry name" value="CELLULOSE SYNTHASE CATALYTIC SUBUNIT A [UDP-FORMING]"/>
    <property type="match status" value="1"/>
</dbReference>
<evidence type="ECO:0000259" key="13">
    <source>
        <dbReference type="Pfam" id="PF00535"/>
    </source>
</evidence>
<keyword evidence="2 11" id="KW-1003">Cell membrane</keyword>
<comment type="catalytic activity">
    <reaction evidence="10 11">
        <text>[(1-&gt;4)-beta-D-glucosyl](n) + UDP-alpha-D-glucose = [(1-&gt;4)-beta-D-glucosyl](n+1) + UDP + H(+)</text>
        <dbReference type="Rhea" id="RHEA:19929"/>
        <dbReference type="Rhea" id="RHEA-COMP:10033"/>
        <dbReference type="Rhea" id="RHEA-COMP:10034"/>
        <dbReference type="ChEBI" id="CHEBI:15378"/>
        <dbReference type="ChEBI" id="CHEBI:18246"/>
        <dbReference type="ChEBI" id="CHEBI:58223"/>
        <dbReference type="ChEBI" id="CHEBI:58885"/>
        <dbReference type="EC" id="2.4.1.12"/>
    </reaction>
</comment>
<keyword evidence="4 11" id="KW-0328">Glycosyltransferase</keyword>
<keyword evidence="6 11" id="KW-0812">Transmembrane</keyword>
<comment type="cofactor">
    <cofactor evidence="11">
        <name>Mg(2+)</name>
        <dbReference type="ChEBI" id="CHEBI:18420"/>
    </cofactor>
</comment>
<dbReference type="Pfam" id="PF00535">
    <property type="entry name" value="Glycos_transf_2"/>
    <property type="match status" value="1"/>
</dbReference>
<dbReference type="CDD" id="cd06421">
    <property type="entry name" value="CESA_CelA_like"/>
    <property type="match status" value="1"/>
</dbReference>
<evidence type="ECO:0000313" key="16">
    <source>
        <dbReference type="Proteomes" id="UP001243009"/>
    </source>
</evidence>
<feature type="transmembrane region" description="Helical" evidence="11">
    <location>
        <begin position="47"/>
        <end position="63"/>
    </location>
</feature>
<evidence type="ECO:0000256" key="7">
    <source>
        <dbReference type="ARBA" id="ARBA00022916"/>
    </source>
</evidence>
<keyword evidence="11" id="KW-0973">c-di-GMP</keyword>
<feature type="transmembrane region" description="Helical" evidence="11">
    <location>
        <begin position="462"/>
        <end position="480"/>
    </location>
</feature>
<keyword evidence="7 11" id="KW-0135">Cellulose biosynthesis</keyword>
<keyword evidence="3 11" id="KW-0997">Cell inner membrane</keyword>
<dbReference type="SUPFAM" id="SSF53448">
    <property type="entry name" value="Nucleotide-diphospho-sugar transferases"/>
    <property type="match status" value="1"/>
</dbReference>
<proteinExistence type="predicted"/>
<evidence type="ECO:0000259" key="14">
    <source>
        <dbReference type="Pfam" id="PF07238"/>
    </source>
</evidence>
<gene>
    <name evidence="15" type="primary">bcsA</name>
    <name evidence="15" type="ORF">Q7A36_06965</name>
</gene>
<dbReference type="Gene3D" id="3.90.550.10">
    <property type="entry name" value="Spore Coat Polysaccharide Biosynthesis Protein SpsA, Chain A"/>
    <property type="match status" value="1"/>
</dbReference>
<feature type="transmembrane region" description="Helical" evidence="11">
    <location>
        <begin position="20"/>
        <end position="41"/>
    </location>
</feature>
<evidence type="ECO:0000256" key="12">
    <source>
        <dbReference type="SAM" id="MobiDB-lite"/>
    </source>
</evidence>
<dbReference type="InterPro" id="IPR009875">
    <property type="entry name" value="PilZ_domain"/>
</dbReference>
<keyword evidence="5 11" id="KW-0808">Transferase</keyword>
<feature type="domain" description="PilZ" evidence="14">
    <location>
        <begin position="566"/>
        <end position="663"/>
    </location>
</feature>
<dbReference type="EC" id="2.4.1.12" evidence="11"/>
<dbReference type="SUPFAM" id="SSF141371">
    <property type="entry name" value="PilZ domain-like"/>
    <property type="match status" value="1"/>
</dbReference>
<feature type="compositionally biased region" description="Low complexity" evidence="12">
    <location>
        <begin position="712"/>
        <end position="731"/>
    </location>
</feature>
<evidence type="ECO:0000256" key="9">
    <source>
        <dbReference type="ARBA" id="ARBA00023136"/>
    </source>
</evidence>
<feature type="domain" description="Glycosyltransferase 2-like" evidence="13">
    <location>
        <begin position="147"/>
        <end position="315"/>
    </location>
</feature>
<evidence type="ECO:0000256" key="11">
    <source>
        <dbReference type="RuleBase" id="RU365020"/>
    </source>
</evidence>
<organism evidence="15 16">
    <name type="scientific">Paracraurococcus lichenis</name>
    <dbReference type="NCBI Taxonomy" id="3064888"/>
    <lineage>
        <taxon>Bacteria</taxon>
        <taxon>Pseudomonadati</taxon>
        <taxon>Pseudomonadota</taxon>
        <taxon>Alphaproteobacteria</taxon>
        <taxon>Acetobacterales</taxon>
        <taxon>Roseomonadaceae</taxon>
        <taxon>Paracraurococcus</taxon>
    </lineage>
</organism>
<evidence type="ECO:0000256" key="3">
    <source>
        <dbReference type="ARBA" id="ARBA00022519"/>
    </source>
</evidence>
<evidence type="ECO:0000256" key="2">
    <source>
        <dbReference type="ARBA" id="ARBA00022475"/>
    </source>
</evidence>
<evidence type="ECO:0000256" key="8">
    <source>
        <dbReference type="ARBA" id="ARBA00022989"/>
    </source>
</evidence>
<feature type="compositionally biased region" description="Pro residues" evidence="12">
    <location>
        <begin position="771"/>
        <end position="790"/>
    </location>
</feature>
<dbReference type="NCBIfam" id="TIGR03030">
    <property type="entry name" value="CelA"/>
    <property type="match status" value="1"/>
</dbReference>
<feature type="transmembrane region" description="Helical" evidence="11">
    <location>
        <begin position="392"/>
        <end position="420"/>
    </location>
</feature>
<accession>A0ABT9DWA2</accession>